<keyword evidence="3" id="KW-1185">Reference proteome</keyword>
<reference evidence="3" key="2">
    <citation type="journal article" date="2005" name="Science">
        <title>The genome of the African trypanosome Trypanosoma brucei.</title>
        <authorList>
            <person name="Berriman M."/>
            <person name="Ghedin E."/>
            <person name="Hertz-Fowler C."/>
            <person name="Blandin G."/>
            <person name="Renauld H."/>
            <person name="Bartholomeu D.C."/>
            <person name="Lennard N.J."/>
            <person name="Caler E."/>
            <person name="Hamlin N.E."/>
            <person name="Haas B."/>
            <person name="Bohme U."/>
            <person name="Hannick L."/>
            <person name="Aslett M.A."/>
            <person name="Shallom J."/>
            <person name="Marcello L."/>
            <person name="Hou L."/>
            <person name="Wickstead B."/>
            <person name="Alsmark U.C."/>
            <person name="Arrowsmith C."/>
            <person name="Atkin R.J."/>
            <person name="Barron A.J."/>
            <person name="Bringaud F."/>
            <person name="Brooks K."/>
            <person name="Carrington M."/>
            <person name="Cherevach I."/>
            <person name="Chillingworth T.J."/>
            <person name="Churcher C."/>
            <person name="Clark L.N."/>
            <person name="Corton C.H."/>
            <person name="Cronin A."/>
            <person name="Davies R.M."/>
            <person name="Doggett J."/>
            <person name="Djikeng A."/>
            <person name="Feldblyum T."/>
            <person name="Field M.C."/>
            <person name="Fraser A."/>
            <person name="Goodhead I."/>
            <person name="Hance Z."/>
            <person name="Harper D."/>
            <person name="Harris B.R."/>
            <person name="Hauser H."/>
            <person name="Hostetler J."/>
            <person name="Ivens A."/>
            <person name="Jagels K."/>
            <person name="Johnson D."/>
            <person name="Johnson J."/>
            <person name="Jones K."/>
            <person name="Kerhornou A.X."/>
            <person name="Koo H."/>
            <person name="Larke N."/>
            <person name="Landfear S."/>
            <person name="Larkin C."/>
            <person name="Leech V."/>
            <person name="Line A."/>
            <person name="Lord A."/>
            <person name="Macleod A."/>
            <person name="Mooney P.J."/>
            <person name="Moule S."/>
            <person name="Martin D.M."/>
            <person name="Morgan G.W."/>
            <person name="Mungall K."/>
            <person name="Norbertczak H."/>
            <person name="Ormond D."/>
            <person name="Pai G."/>
            <person name="Peacock C.S."/>
            <person name="Peterson J."/>
            <person name="Quail M.A."/>
            <person name="Rabbinowitsch E."/>
            <person name="Rajandream M.A."/>
            <person name="Reitter C."/>
            <person name="Salzberg S.L."/>
            <person name="Sanders M."/>
            <person name="Schobel S."/>
            <person name="Sharp S."/>
            <person name="Simmonds M."/>
            <person name="Simpson A.J."/>
            <person name="Tallon L."/>
            <person name="Turner C.M."/>
            <person name="Tait A."/>
            <person name="Tivey A.R."/>
            <person name="Van Aken S."/>
            <person name="Walker D."/>
            <person name="Wanless D."/>
            <person name="Wang S."/>
            <person name="White B."/>
            <person name="White O."/>
            <person name="Whitehead S."/>
            <person name="Woodward J."/>
            <person name="Wortman J."/>
            <person name="Adams M.D."/>
            <person name="Embley T.M."/>
            <person name="Gull K."/>
            <person name="Ullu E."/>
            <person name="Barry J.D."/>
            <person name="Fairlamb A.H."/>
            <person name="Opperdoes F."/>
            <person name="Barrell B.G."/>
            <person name="Donelson J.E."/>
            <person name="Hall N."/>
            <person name="Fraser C.M."/>
            <person name="Melville S.E."/>
            <person name="El-Sayed N.M."/>
        </authorList>
    </citation>
    <scope>NUCLEOTIDE SEQUENCE [LARGE SCALE GENOMIC DNA]</scope>
    <source>
        <strain evidence="3">927/4 GUTat10.1</strain>
    </source>
</reference>
<feature type="compositionally biased region" description="Basic and acidic residues" evidence="1">
    <location>
        <begin position="1695"/>
        <end position="1707"/>
    </location>
</feature>
<feature type="region of interest" description="Disordered" evidence="1">
    <location>
        <begin position="1664"/>
        <end position="1786"/>
    </location>
</feature>
<gene>
    <name evidence="2" type="ORF">TB927.1.1710</name>
</gene>
<dbReference type="KEGG" id="tbr:TB927.1.1710"/>
<evidence type="ECO:0008006" key="4">
    <source>
        <dbReference type="Google" id="ProtNLM"/>
    </source>
</evidence>
<feature type="compositionally biased region" description="Basic and acidic residues" evidence="1">
    <location>
        <begin position="1773"/>
        <end position="1786"/>
    </location>
</feature>
<protein>
    <recommendedName>
        <fullName evidence="4">Transmembrane protein, conserved</fullName>
    </recommendedName>
</protein>
<sequence length="1786" mass="195438">MEKQLFAILSSGSRKGGSAGERRQAFSTAFEASLFSTTYNEPASAKKGSKRPKATDKETREDECLRHAVNSFFTMPTPGPLETFFLRAAAMLHSYTLLLPEKDGEAGELPGVVKEAAIAFSSAIFAPRLRAACESLKVEEKCSAWVSTNNCGAGAEALNHPLWHCFLCIFLQQLSARGGSIASWRKFISDCADGSHASAHPQEGDCGRDESEEDKGSSTNITCEDECTRLAVAAWGAVSLKLLDATVGRTRYRRTAVLCRSVCPHIVAQAPGTTYQLLDILHGFMSAWRERYSKASSNGREGKKEDDDNTEDETGATIVTLYAERLGHIVGDGQTHAMLLVTAIGAVLSATYVLPKRQRHGTVGSGDPSKWYPPRCEDPSLGLTESEWRATHFPPIGRLLQCLHIHSLLSVHVFAFCMQLRIGLSSSQHAEVRQRLALCFYLTEVCPVHVALAIYYYATSPQNALAQGSGELPGDGLMAYTKALDHFVTAAHSELLFSVTDLPTGRRRQRHNTRAASGTKDGGPDDDDDDEPTAVDGELKGPRFTKMEFPVSCPTWSQYLTEGTAGKATSGPAGPATKPVAGTLQVAPCRFVVELLEIGLPMLSGATIHLLQNEMDMDVCAVSTAAMPAECGRGVAAIIMDHFHSIFSRTNPSTACVGPLPTERHWNTSMIRVLGEYLPLLEAVYGYVASQSFISFVLEQITKGCKDFLSAVLDRHSCSTDESKQSVQALARKALALAERYLITVVMPCMRVMSPSPIVYDRLQALFNLFKEEAPKVSFGTSPAEFLHTSVFCSALLATGVSNDTLSYRAPHERLRSKELDALFTQSLKRLTLGNVNRYRCMLRPSIYANPLLAAEKMFKQAVGYNNNFLLIHTQLLRGAPPAVMTLIAHMGLHHMQHYAENERFGTADSTRVSCIATFLAVLWRENPNSFDGGLLLRAAEHSLRREGRASVVFGLELLRAILHELLDTKLEHEGKFTPEQLQALVAPHRTQWFVKGAAESFRCGRWDSTFTPVVLSASEANLRSALQQRCIIPAEKESSDDDAAAANCGDGTTCNDNEEKKEEEVAHNNTTEDQQCGGSWSSVVEVTLGQAILLHLCRLHSRIYAVQSDLSAPMQLLLLTCARDYNVINDLLLCMETLLTQGPPPKEIYMVAMPHIALRLTARFAANGIVRQRPEQKHNGHLAATEPSHCEGDANNHHLCATVESIFTVMPAEIGDHMGDMASLCNMGGNISFALLQKLSCYTAAHFVFEESVYVAAGKELNRFYVIGNKKQKNRDDVPNTGVNVQKECFLLWMQEQTRQLRYERESHRTLYQRSAESLGQLLDELRSGGVLTEPVEFAKAYLLPRALISLEDTLFVFHFLSWMLNSTEGDERNRVIDIALSLVTAGMSFFVGLTDGECMRLGVLLSFLLTLVEDCAIDLSGNTGASDSDEGTGGGSAADGAASTYQPPGITAEALRAHLDPEARTFLNVLSARVQEEDEKGDEEADNQVQEGPTAPSYSKVAAYPLQLEAYLCRALVQVLVHQWDVQYLHRNAFIVLEHLTKGKHRFPSTLCAADWLITVVSLHAVKSSSSYASATAVLQALKENRQRRCELVERRKSAGNSVKKTNRWLKLLKDREEFMQLLLAPDMAAAEKKICEREAVIASSVALADAEGDEEGAVAVEEGAVNDNVEKNEEPNESEGAEDLDDNSDAADDAHSSVTGDRRGSSGGESSFEEEEEGEDEERSPSASASHGDPNHGSITDGKGRNSTSPPPEEPEANEVANAKSRKRPREGSVERTGGEEET</sequence>
<evidence type="ECO:0000256" key="1">
    <source>
        <dbReference type="SAM" id="MobiDB-lite"/>
    </source>
</evidence>
<feature type="region of interest" description="Disordered" evidence="1">
    <location>
        <begin position="1424"/>
        <end position="1445"/>
    </location>
</feature>
<reference evidence="2 3" key="1">
    <citation type="journal article" date="2003" name="Nucleic Acids Res.">
        <title>The DNA sequence of chromosome I of an African trypanosome: gene content, chromosome organisation, recombination and polymorphism.</title>
        <authorList>
            <person name="Hall N."/>
            <person name="Berriman M."/>
            <person name="Lennard N.J."/>
            <person name="Harris B.R."/>
            <person name="Hertz-Fowler C."/>
            <person name="Bart-Delabesse E.N."/>
            <person name="Gerrare C.S."/>
            <person name="Atkin R.J."/>
            <person name="Barron A.J."/>
            <person name="Bowman S."/>
            <person name="Bray-Allen S.P."/>
            <person name="Bringaud F."/>
            <person name="Clark L.N."/>
            <person name="Corton C.H."/>
            <person name="Cronin A."/>
            <person name="Davies R."/>
            <person name="Doggett J."/>
            <person name="Fraser A."/>
            <person name="Gruter E."/>
            <person name="Hall S."/>
            <person name="Harper A.D."/>
            <person name="Kay M.P."/>
            <person name="Leech V."/>
            <person name="Mayes R."/>
            <person name="Price C."/>
            <person name="Quail M.A."/>
            <person name="Rabbinowitch E."/>
            <person name="Reitter C."/>
            <person name="Rutherford K."/>
            <person name="Sasse J."/>
            <person name="Sharp S."/>
            <person name="Shownkeen R."/>
            <person name="Macleod A."/>
            <person name="Taylor S."/>
            <person name="Tweedie A."/>
            <person name="Turner C.M.R."/>
            <person name="Tait A."/>
            <person name="Gull K."/>
            <person name="Barrell B."/>
            <person name="Melville S.E."/>
        </authorList>
    </citation>
    <scope>NUCLEOTIDE SEQUENCE [LARGE SCALE GENOMIC DNA]</scope>
    <source>
        <strain evidence="2 3">927/4 GUTat10.1</strain>
    </source>
</reference>
<dbReference type="RefSeq" id="XP_001218873.1">
    <property type="nucleotide sequence ID" value="XM_001218872.1"/>
</dbReference>
<dbReference type="GeneID" id="4357246"/>
<organism evidence="2 3">
    <name type="scientific">Trypanosoma brucei brucei (strain 927/4 GUTat10.1)</name>
    <dbReference type="NCBI Taxonomy" id="185431"/>
    <lineage>
        <taxon>Eukaryota</taxon>
        <taxon>Discoba</taxon>
        <taxon>Euglenozoa</taxon>
        <taxon>Kinetoplastea</taxon>
        <taxon>Metakinetoplastina</taxon>
        <taxon>Trypanosomatida</taxon>
        <taxon>Trypanosomatidae</taxon>
        <taxon>Trypanosoma</taxon>
    </lineage>
</organism>
<name>Q4GZ48_TRYB2</name>
<dbReference type="OrthoDB" id="273474at2759"/>
<feature type="region of interest" description="Disordered" evidence="1">
    <location>
        <begin position="39"/>
        <end position="61"/>
    </location>
</feature>
<dbReference type="PaxDb" id="5691-CAJ16180"/>
<dbReference type="VEuPathDB" id="TriTrypDB:Tb927.1.1710"/>
<feature type="region of interest" description="Disordered" evidence="1">
    <location>
        <begin position="1479"/>
        <end position="1498"/>
    </location>
</feature>
<dbReference type="OMA" id="FTAAHFE"/>
<dbReference type="EMBL" id="AL929603">
    <property type="protein sequence ID" value="CAJ16180.1"/>
    <property type="molecule type" value="Genomic_DNA"/>
</dbReference>
<accession>Q4GZ48</accession>
<dbReference type="InParanoid" id="Q4GZ48"/>
<dbReference type="AlphaFoldDB" id="Q4GZ48"/>
<feature type="region of interest" description="Disordered" evidence="1">
    <location>
        <begin position="506"/>
        <end position="541"/>
    </location>
</feature>
<feature type="region of interest" description="Disordered" evidence="1">
    <location>
        <begin position="196"/>
        <end position="220"/>
    </location>
</feature>
<feature type="compositionally biased region" description="Acidic residues" evidence="1">
    <location>
        <begin position="1714"/>
        <end position="1725"/>
    </location>
</feature>
<dbReference type="GO" id="GO:0005634">
    <property type="term" value="C:nucleus"/>
    <property type="evidence" value="ECO:0000314"/>
    <property type="project" value="GeneDB"/>
</dbReference>
<dbReference type="STRING" id="185431.Q4GZ48"/>
<feature type="compositionally biased region" description="Acidic residues" evidence="1">
    <location>
        <begin position="524"/>
        <end position="533"/>
    </location>
</feature>
<dbReference type="Proteomes" id="UP000008524">
    <property type="component" value="Chromosome 1"/>
</dbReference>
<dbReference type="eggNOG" id="ENOG502RM06">
    <property type="taxonomic scope" value="Eukaryota"/>
</dbReference>
<evidence type="ECO:0000313" key="3">
    <source>
        <dbReference type="Proteomes" id="UP000008524"/>
    </source>
</evidence>
<feature type="compositionally biased region" description="Acidic residues" evidence="1">
    <location>
        <begin position="1479"/>
        <end position="1488"/>
    </location>
</feature>
<feature type="compositionally biased region" description="Acidic residues" evidence="1">
    <location>
        <begin position="1678"/>
        <end position="1694"/>
    </location>
</feature>
<proteinExistence type="predicted"/>
<evidence type="ECO:0000313" key="2">
    <source>
        <dbReference type="EMBL" id="CAJ16180.1"/>
    </source>
</evidence>
<feature type="region of interest" description="Disordered" evidence="1">
    <location>
        <begin position="1"/>
        <end position="22"/>
    </location>
</feature>